<evidence type="ECO:0000256" key="6">
    <source>
        <dbReference type="ARBA" id="ARBA00023136"/>
    </source>
</evidence>
<keyword evidence="2" id="KW-0813">Transport</keyword>
<keyword evidence="5 7" id="KW-1133">Transmembrane helix</keyword>
<dbReference type="PANTHER" id="PTHR30047">
    <property type="entry name" value="HIGH-AFFINITY CHOLINE TRANSPORT PROTEIN-RELATED"/>
    <property type="match status" value="1"/>
</dbReference>
<feature type="transmembrane region" description="Helical" evidence="7">
    <location>
        <begin position="160"/>
        <end position="184"/>
    </location>
</feature>
<evidence type="ECO:0000256" key="1">
    <source>
        <dbReference type="ARBA" id="ARBA00004651"/>
    </source>
</evidence>
<evidence type="ECO:0000256" key="5">
    <source>
        <dbReference type="ARBA" id="ARBA00022989"/>
    </source>
</evidence>
<reference evidence="8" key="1">
    <citation type="submission" date="2018-05" db="EMBL/GenBank/DDBJ databases">
        <authorList>
            <person name="Lanie J.A."/>
            <person name="Ng W.-L."/>
            <person name="Kazmierczak K.M."/>
            <person name="Andrzejewski T.M."/>
            <person name="Davidsen T.M."/>
            <person name="Wayne K.J."/>
            <person name="Tettelin H."/>
            <person name="Glass J.I."/>
            <person name="Rusch D."/>
            <person name="Podicherti R."/>
            <person name="Tsui H.-C.T."/>
            <person name="Winkler M.E."/>
        </authorList>
    </citation>
    <scope>NUCLEOTIDE SEQUENCE</scope>
</reference>
<dbReference type="PANTHER" id="PTHR30047:SF7">
    <property type="entry name" value="HIGH-AFFINITY CHOLINE TRANSPORT PROTEIN"/>
    <property type="match status" value="1"/>
</dbReference>
<proteinExistence type="predicted"/>
<dbReference type="AlphaFoldDB" id="A0A382XQ29"/>
<keyword evidence="4 7" id="KW-0812">Transmembrane</keyword>
<feature type="transmembrane region" description="Helical" evidence="7">
    <location>
        <begin position="210"/>
        <end position="230"/>
    </location>
</feature>
<comment type="subcellular location">
    <subcellularLocation>
        <location evidence="1">Cell membrane</location>
        <topology evidence="1">Multi-pass membrane protein</topology>
    </subcellularLocation>
</comment>
<keyword evidence="6 7" id="KW-0472">Membrane</keyword>
<dbReference type="GO" id="GO:0022857">
    <property type="term" value="F:transmembrane transporter activity"/>
    <property type="evidence" value="ECO:0007669"/>
    <property type="project" value="InterPro"/>
</dbReference>
<accession>A0A382XQ29</accession>
<feature type="non-terminal residue" evidence="8">
    <location>
        <position position="1"/>
    </location>
</feature>
<gene>
    <name evidence="8" type="ORF">METZ01_LOCUS425804</name>
</gene>
<organism evidence="8">
    <name type="scientific">marine metagenome</name>
    <dbReference type="NCBI Taxonomy" id="408172"/>
    <lineage>
        <taxon>unclassified sequences</taxon>
        <taxon>metagenomes</taxon>
        <taxon>ecological metagenomes</taxon>
    </lineage>
</organism>
<name>A0A382XQ29_9ZZZZ</name>
<sequence>PCGHLIDIVAVLATVFGLATSLGIGSEQIAAGLSYLFSIDASTSTKVILIITIIAIAIVSVISGLDKGVKRLSEVNLGLAFLLLVFVFMAGPSLTILLNLGTVTRDYLYYLPQLSHWIDREDNLFLHGWTTFYWAWWISWSPFVGMFIARISFGRSVREFVIWVLIIPTLIGLIWMATLGGTALEQMITLGYRGVADAPPELALFKMLEGLPFTNFVSTLCVFLIALFFVTSADSGSLVVDTLTAGGKVDAPIRQRIFWCSTTGLVAVA</sequence>
<feature type="transmembrane region" description="Helical" evidence="7">
    <location>
        <begin position="134"/>
        <end position="153"/>
    </location>
</feature>
<evidence type="ECO:0000256" key="4">
    <source>
        <dbReference type="ARBA" id="ARBA00022692"/>
    </source>
</evidence>
<feature type="transmembrane region" description="Helical" evidence="7">
    <location>
        <begin position="77"/>
        <end position="100"/>
    </location>
</feature>
<feature type="transmembrane region" description="Helical" evidence="7">
    <location>
        <begin position="47"/>
        <end position="65"/>
    </location>
</feature>
<dbReference type="InterPro" id="IPR000060">
    <property type="entry name" value="BCCT_transptr"/>
</dbReference>
<dbReference type="EMBL" id="UINC01169423">
    <property type="protein sequence ID" value="SVD72950.1"/>
    <property type="molecule type" value="Genomic_DNA"/>
</dbReference>
<protein>
    <recommendedName>
        <fullName evidence="9">BCCT family transporter</fullName>
    </recommendedName>
</protein>
<evidence type="ECO:0000256" key="7">
    <source>
        <dbReference type="SAM" id="Phobius"/>
    </source>
</evidence>
<feature type="non-terminal residue" evidence="8">
    <location>
        <position position="269"/>
    </location>
</feature>
<keyword evidence="3" id="KW-1003">Cell membrane</keyword>
<dbReference type="Pfam" id="PF02028">
    <property type="entry name" value="BCCT"/>
    <property type="match status" value="1"/>
</dbReference>
<evidence type="ECO:0000313" key="8">
    <source>
        <dbReference type="EMBL" id="SVD72950.1"/>
    </source>
</evidence>
<dbReference type="GO" id="GO:0005886">
    <property type="term" value="C:plasma membrane"/>
    <property type="evidence" value="ECO:0007669"/>
    <property type="project" value="UniProtKB-SubCell"/>
</dbReference>
<evidence type="ECO:0000256" key="3">
    <source>
        <dbReference type="ARBA" id="ARBA00022475"/>
    </source>
</evidence>
<evidence type="ECO:0008006" key="9">
    <source>
        <dbReference type="Google" id="ProtNLM"/>
    </source>
</evidence>
<evidence type="ECO:0000256" key="2">
    <source>
        <dbReference type="ARBA" id="ARBA00022448"/>
    </source>
</evidence>